<evidence type="ECO:0000259" key="3">
    <source>
        <dbReference type="PROSITE" id="PS50137"/>
    </source>
</evidence>
<dbReference type="Pfam" id="PF00035">
    <property type="entry name" value="dsrm"/>
    <property type="match status" value="1"/>
</dbReference>
<dbReference type="PANTHER" id="PTHR47765">
    <property type="entry name" value="3'-5' EXONUCLEASE DOMAIN-CONTAINING PROTEIN"/>
    <property type="match status" value="1"/>
</dbReference>
<dbReference type="InterPro" id="IPR002562">
    <property type="entry name" value="3'-5'_exonuclease_dom"/>
</dbReference>
<dbReference type="InterPro" id="IPR014720">
    <property type="entry name" value="dsRBD_dom"/>
</dbReference>
<dbReference type="Gene3D" id="3.30.420.10">
    <property type="entry name" value="Ribonuclease H-like superfamily/Ribonuclease H"/>
    <property type="match status" value="1"/>
</dbReference>
<dbReference type="GO" id="GO:0003723">
    <property type="term" value="F:RNA binding"/>
    <property type="evidence" value="ECO:0007669"/>
    <property type="project" value="UniProtKB-UniRule"/>
</dbReference>
<dbReference type="PROSITE" id="PS50137">
    <property type="entry name" value="DS_RBD"/>
    <property type="match status" value="1"/>
</dbReference>
<dbReference type="PANTHER" id="PTHR47765:SF2">
    <property type="entry name" value="EXONUCLEASE MUT-7 HOMOLOG"/>
    <property type="match status" value="1"/>
</dbReference>
<dbReference type="Proteomes" id="UP000244005">
    <property type="component" value="Unassembled WGS sequence"/>
</dbReference>
<feature type="domain" description="DRBM" evidence="3">
    <location>
        <begin position="954"/>
        <end position="1022"/>
    </location>
</feature>
<feature type="compositionally biased region" description="Polar residues" evidence="2">
    <location>
        <begin position="1056"/>
        <end position="1066"/>
    </location>
</feature>
<proteinExistence type="predicted"/>
<dbReference type="EMBL" id="KZ772726">
    <property type="protein sequence ID" value="PTQ38011.1"/>
    <property type="molecule type" value="Genomic_DNA"/>
</dbReference>
<feature type="compositionally biased region" description="Polar residues" evidence="2">
    <location>
        <begin position="717"/>
        <end position="735"/>
    </location>
</feature>
<feature type="region of interest" description="Disordered" evidence="2">
    <location>
        <begin position="711"/>
        <end position="735"/>
    </location>
</feature>
<dbReference type="Pfam" id="PF01612">
    <property type="entry name" value="DNA_pol_A_exo1"/>
    <property type="match status" value="1"/>
</dbReference>
<dbReference type="InterPro" id="IPR036397">
    <property type="entry name" value="RNaseH_sf"/>
</dbReference>
<keyword evidence="1" id="KW-0694">RNA-binding</keyword>
<dbReference type="SUPFAM" id="SSF54768">
    <property type="entry name" value="dsRNA-binding domain-like"/>
    <property type="match status" value="1"/>
</dbReference>
<feature type="region of interest" description="Disordered" evidence="2">
    <location>
        <begin position="128"/>
        <end position="182"/>
    </location>
</feature>
<dbReference type="SUPFAM" id="SSF53098">
    <property type="entry name" value="Ribonuclease H-like"/>
    <property type="match status" value="1"/>
</dbReference>
<accession>A0A2R6WVX3</accession>
<feature type="region of interest" description="Disordered" evidence="2">
    <location>
        <begin position="1056"/>
        <end position="1083"/>
    </location>
</feature>
<name>A0A2R6WVX3_MARPO</name>
<evidence type="ECO:0000256" key="2">
    <source>
        <dbReference type="SAM" id="MobiDB-lite"/>
    </source>
</evidence>
<sequence>MRRARAGQTKEQRFVSVLFRGPWRIDRRTSIRRRRGRRRNADGSGLAARASFDNIASACSSSRALVEIARERGPEKLGFSRRAAASDSEVGAIALRFSEHFLVLEVIRSFSVSLLRSLRSLRSSLSSSSSSSIVMTGDEIPLAPPSPPLAGQQPATIAPATAQTPPPPPPLPPDDDTPWDLSHTTPAAFTHILKAAFTDGKERAAKKFQALRMLVTSSLPSAPPPGPATFTVKCLETLLTMEPPFNEGLSHLLTSAINHLDACHKTAEDVNYSRRLAAFMFKNAVTGVILLDARILVRLVVVFGIQLKDVGEVATPFDADEEKRVQEAKEIVAPFILSLVKDRAYTSAVALLKQFDLQDCTPRDFLATMVTDGEPDLAGQWAAHMGVDMCCYLVQQCTEMGMYKVAHRLVQRYKLENQFPDAYLLYKQSSLRKLAGRGLWDVAESIALTDPVLQEYLVALALEEGDTTQAAELCDRFQMEQIPTCNVIADPAVSVQYVKLSDVMPSDKVFWVDSAESMAFAKEHFRHATIVGLDSEWKANHVKGSQENKVSILQLATAECVFVFDMLQLSVKEPDALDDCLKIVFHAPNVLKLGYAVNNDLERLVHSYQGFECFAVCESLLDLQTFAGRTKGGLTGLTKLAVGGYLDKRARMSDWEKRPLSEKQLQYAALDAAVLMSIFEYLQSAPDSDGNPVTRDYKPFLKVFRIPQKKLKKAHPSSAQSIATSGEKSENGEQTGARTLLNDAEEVDNGVMGSSHENSAAVAQIPSEHSDLIVEQEDTDRCELVKGDYLGASAAKDYKLIEPSTGVVDFQSDIYKQKLERLHTSIFDPQLGHRSSDTARNDQAELFWKPSAVKNCVNEGSQQQMTSIGAMNQVVSEDCDAVSKRIDFTSGCEPNFERALEKDYEASHNKSYDLEETAGLVSLFESSVDNEIASAVDDLVSATYELVGQPTPGLLKSKLQEFTQAAGLPLPLYQAESQGPDHLPSFRCAVEVGGMRFWGNTAFKKRDAELLAAQTALSFFQAESLIHANQQIDDNVPSWMRTLKASDWHHHWGHLPSSSATGVNPPSETPAKDTGTTSATLSPSAGTGYHWRYHTRFLSSRSLWIDRRSNLGSSYSIVRSSFHSRHVLLRANQRMRSPYFGPSFGWQKLGPKFLLFM</sequence>
<dbReference type="OrthoDB" id="10261556at2759"/>
<evidence type="ECO:0000256" key="1">
    <source>
        <dbReference type="PROSITE-ProRule" id="PRU00266"/>
    </source>
</evidence>
<reference evidence="5" key="1">
    <citation type="journal article" date="2017" name="Cell">
        <title>Insights into land plant evolution garnered from the Marchantia polymorpha genome.</title>
        <authorList>
            <person name="Bowman J.L."/>
            <person name="Kohchi T."/>
            <person name="Yamato K.T."/>
            <person name="Jenkins J."/>
            <person name="Shu S."/>
            <person name="Ishizaki K."/>
            <person name="Yamaoka S."/>
            <person name="Nishihama R."/>
            <person name="Nakamura Y."/>
            <person name="Berger F."/>
            <person name="Adam C."/>
            <person name="Aki S.S."/>
            <person name="Althoff F."/>
            <person name="Araki T."/>
            <person name="Arteaga-Vazquez M.A."/>
            <person name="Balasubrmanian S."/>
            <person name="Barry K."/>
            <person name="Bauer D."/>
            <person name="Boehm C.R."/>
            <person name="Briginshaw L."/>
            <person name="Caballero-Perez J."/>
            <person name="Catarino B."/>
            <person name="Chen F."/>
            <person name="Chiyoda S."/>
            <person name="Chovatia M."/>
            <person name="Davies K.M."/>
            <person name="Delmans M."/>
            <person name="Demura T."/>
            <person name="Dierschke T."/>
            <person name="Dolan L."/>
            <person name="Dorantes-Acosta A.E."/>
            <person name="Eklund D.M."/>
            <person name="Florent S.N."/>
            <person name="Flores-Sandoval E."/>
            <person name="Fujiyama A."/>
            <person name="Fukuzawa H."/>
            <person name="Galik B."/>
            <person name="Grimanelli D."/>
            <person name="Grimwood J."/>
            <person name="Grossniklaus U."/>
            <person name="Hamada T."/>
            <person name="Haseloff J."/>
            <person name="Hetherington A.J."/>
            <person name="Higo A."/>
            <person name="Hirakawa Y."/>
            <person name="Hundley H.N."/>
            <person name="Ikeda Y."/>
            <person name="Inoue K."/>
            <person name="Inoue S.I."/>
            <person name="Ishida S."/>
            <person name="Jia Q."/>
            <person name="Kakita M."/>
            <person name="Kanazawa T."/>
            <person name="Kawai Y."/>
            <person name="Kawashima T."/>
            <person name="Kennedy M."/>
            <person name="Kinose K."/>
            <person name="Kinoshita T."/>
            <person name="Kohara Y."/>
            <person name="Koide E."/>
            <person name="Komatsu K."/>
            <person name="Kopischke S."/>
            <person name="Kubo M."/>
            <person name="Kyozuka J."/>
            <person name="Lagercrantz U."/>
            <person name="Lin S.S."/>
            <person name="Lindquist E."/>
            <person name="Lipzen A.M."/>
            <person name="Lu C.W."/>
            <person name="De Luna E."/>
            <person name="Martienssen R.A."/>
            <person name="Minamino N."/>
            <person name="Mizutani M."/>
            <person name="Mizutani M."/>
            <person name="Mochizuki N."/>
            <person name="Monte I."/>
            <person name="Mosher R."/>
            <person name="Nagasaki H."/>
            <person name="Nakagami H."/>
            <person name="Naramoto S."/>
            <person name="Nishitani K."/>
            <person name="Ohtani M."/>
            <person name="Okamoto T."/>
            <person name="Okumura M."/>
            <person name="Phillips J."/>
            <person name="Pollak B."/>
            <person name="Reinders A."/>
            <person name="Rovekamp M."/>
            <person name="Sano R."/>
            <person name="Sawa S."/>
            <person name="Schmid M.W."/>
            <person name="Shirakawa M."/>
            <person name="Solano R."/>
            <person name="Spunde A."/>
            <person name="Suetsugu N."/>
            <person name="Sugano S."/>
            <person name="Sugiyama A."/>
            <person name="Sun R."/>
            <person name="Suzuki Y."/>
            <person name="Takenaka M."/>
            <person name="Takezawa D."/>
            <person name="Tomogane H."/>
            <person name="Tsuzuki M."/>
            <person name="Ueda T."/>
            <person name="Umeda M."/>
            <person name="Ward J.M."/>
            <person name="Watanabe Y."/>
            <person name="Yazaki K."/>
            <person name="Yokoyama R."/>
            <person name="Yoshitake Y."/>
            <person name="Yotsui I."/>
            <person name="Zachgo S."/>
            <person name="Schmutz J."/>
        </authorList>
    </citation>
    <scope>NUCLEOTIDE SEQUENCE [LARGE SCALE GENOMIC DNA]</scope>
    <source>
        <strain evidence="5">Tak-1</strain>
    </source>
</reference>
<feature type="compositionally biased region" description="Low complexity" evidence="2">
    <location>
        <begin position="152"/>
        <end position="163"/>
    </location>
</feature>
<evidence type="ECO:0000313" key="4">
    <source>
        <dbReference type="EMBL" id="PTQ38011.1"/>
    </source>
</evidence>
<dbReference type="GO" id="GO:0006139">
    <property type="term" value="P:nucleobase-containing compound metabolic process"/>
    <property type="evidence" value="ECO:0007669"/>
    <property type="project" value="InterPro"/>
</dbReference>
<dbReference type="Gene3D" id="3.30.160.20">
    <property type="match status" value="1"/>
</dbReference>
<gene>
    <name evidence="4" type="ORF">MARPO_0054s0112</name>
</gene>
<dbReference type="InterPro" id="IPR012337">
    <property type="entry name" value="RNaseH-like_sf"/>
</dbReference>
<dbReference type="SMART" id="SM00358">
    <property type="entry name" value="DSRM"/>
    <property type="match status" value="1"/>
</dbReference>
<evidence type="ECO:0000313" key="5">
    <source>
        <dbReference type="Proteomes" id="UP000244005"/>
    </source>
</evidence>
<organism evidence="4 5">
    <name type="scientific">Marchantia polymorpha</name>
    <name type="common">Common liverwort</name>
    <name type="synonym">Marchantia aquatica</name>
    <dbReference type="NCBI Taxonomy" id="3197"/>
    <lineage>
        <taxon>Eukaryota</taxon>
        <taxon>Viridiplantae</taxon>
        <taxon>Streptophyta</taxon>
        <taxon>Embryophyta</taxon>
        <taxon>Marchantiophyta</taxon>
        <taxon>Marchantiopsida</taxon>
        <taxon>Marchantiidae</taxon>
        <taxon>Marchantiales</taxon>
        <taxon>Marchantiaceae</taxon>
        <taxon>Marchantia</taxon>
    </lineage>
</organism>
<dbReference type="SMART" id="SM00474">
    <property type="entry name" value="35EXOc"/>
    <property type="match status" value="1"/>
</dbReference>
<protein>
    <recommendedName>
        <fullName evidence="3">DRBM domain-containing protein</fullName>
    </recommendedName>
</protein>
<feature type="compositionally biased region" description="Polar residues" evidence="2">
    <location>
        <begin position="1074"/>
        <end position="1083"/>
    </location>
</feature>
<dbReference type="GO" id="GO:0008408">
    <property type="term" value="F:3'-5' exonuclease activity"/>
    <property type="evidence" value="ECO:0007669"/>
    <property type="project" value="InterPro"/>
</dbReference>
<keyword evidence="5" id="KW-1185">Reference proteome</keyword>
<dbReference type="AlphaFoldDB" id="A0A2R6WVX3"/>
<dbReference type="InterPro" id="IPR052408">
    <property type="entry name" value="Exonuclease_MUT-7-like"/>
</dbReference>